<keyword evidence="2" id="KW-0378">Hydrolase</keyword>
<evidence type="ECO:0000313" key="6">
    <source>
        <dbReference type="Proteomes" id="UP000184240"/>
    </source>
</evidence>
<dbReference type="PROSITE" id="PS51257">
    <property type="entry name" value="PROKAR_LIPOPROTEIN"/>
    <property type="match status" value="1"/>
</dbReference>
<dbReference type="AlphaFoldDB" id="A0A1M5TFN4"/>
<organism evidence="5 6">
    <name type="scientific">Leeuwenhoekiella palythoae</name>
    <dbReference type="NCBI Taxonomy" id="573501"/>
    <lineage>
        <taxon>Bacteria</taxon>
        <taxon>Pseudomonadati</taxon>
        <taxon>Bacteroidota</taxon>
        <taxon>Flavobacteriia</taxon>
        <taxon>Flavobacteriales</taxon>
        <taxon>Flavobacteriaceae</taxon>
        <taxon>Leeuwenhoekiella</taxon>
    </lineage>
</organism>
<name>A0A1M5TFN4_9FLAO</name>
<dbReference type="STRING" id="573501.SAMN04487999_0339"/>
<dbReference type="Proteomes" id="UP000290037">
    <property type="component" value="Unassembled WGS sequence"/>
</dbReference>
<reference evidence="5" key="2">
    <citation type="submission" date="2016-11" db="EMBL/GenBank/DDBJ databases">
        <authorList>
            <person name="Jaros S."/>
            <person name="Januszkiewicz K."/>
            <person name="Wedrychowicz H."/>
        </authorList>
    </citation>
    <scope>NUCLEOTIDE SEQUENCE [LARGE SCALE GENOMIC DNA]</scope>
    <source>
        <strain evidence="5">DSM 19859</strain>
    </source>
</reference>
<keyword evidence="1" id="KW-0732">Signal</keyword>
<dbReference type="Gene3D" id="3.60.21.10">
    <property type="match status" value="1"/>
</dbReference>
<dbReference type="OrthoDB" id="333971at2"/>
<evidence type="ECO:0000256" key="2">
    <source>
        <dbReference type="ARBA" id="ARBA00022801"/>
    </source>
</evidence>
<dbReference type="GO" id="GO:0016787">
    <property type="term" value="F:hydrolase activity"/>
    <property type="evidence" value="ECO:0007669"/>
    <property type="project" value="UniProtKB-KW"/>
</dbReference>
<evidence type="ECO:0000313" key="5">
    <source>
        <dbReference type="EMBL" id="SHH49471.1"/>
    </source>
</evidence>
<dbReference type="Gene3D" id="2.40.160.50">
    <property type="entry name" value="membrane protein fhac: a member of the omp85/tpsb transporter family"/>
    <property type="match status" value="1"/>
</dbReference>
<dbReference type="PANTHER" id="PTHR10161">
    <property type="entry name" value="TARTRATE-RESISTANT ACID PHOSPHATASE TYPE 5"/>
    <property type="match status" value="1"/>
</dbReference>
<evidence type="ECO:0000313" key="7">
    <source>
        <dbReference type="Proteomes" id="UP000290037"/>
    </source>
</evidence>
<evidence type="ECO:0000313" key="4">
    <source>
        <dbReference type="EMBL" id="RXG28674.1"/>
    </source>
</evidence>
<dbReference type="InterPro" id="IPR004843">
    <property type="entry name" value="Calcineurin-like_PHP"/>
</dbReference>
<dbReference type="InterPro" id="IPR051558">
    <property type="entry name" value="Metallophosphoesterase_PAP"/>
</dbReference>
<dbReference type="EMBL" id="QOVN01000004">
    <property type="protein sequence ID" value="RXG28674.1"/>
    <property type="molecule type" value="Genomic_DNA"/>
</dbReference>
<evidence type="ECO:0000259" key="3">
    <source>
        <dbReference type="Pfam" id="PF00149"/>
    </source>
</evidence>
<sequence>MIKNNILLTLVILLLFSACATYTSRYKDGVEQGIYPTSKKIDRTFYLLGDAGNSEMGESTEGIKLFKKFLDKANDDSSFAIFLGDNIYPVGMPPEGDEERALAQHRLDAQVETFSEYTGTPIFIPGNHDWYNNHLHGLNRQEEYLKKITGLDDIFLPKDGCPLVSYDINETVHMLLIDTQWYLEDWDKSPKINDNCDNIKDREKFFIELEGEIKKNQHKTLVIAMHHPMFTNGVHGGKFALDKHLYPSQQKIPLPILASLVTQIRTQGGVSKQDRFNEKYNELMKRLRVLAQTHNKTIFVSGHEHGLQYIEHDEVRQVVSGSGSKSSYAYLGNDGLFSSDYEGFAKLDIFEDGSAWVQYYGTDQENGEPVLFFQKEVFPPDPISDYSRLSTSFPQTIKTSVYSIEETERSELFESVWGEHYREVYGKQVTAPVALLDTLYGGLEVVRPGGGHQTVSLRLKDKSGREYNMRALRKSAVQFLQKVILKENADVEEDLDNTLPESLIQDFYTSAHPYGAFAIPRLSEAAQVLHTTPKLYYVPKQPALEKYNEDYGDQLYMIVERPAKEYSGATFSYPDDIESTDDILDKLRSDEENIVDEQAYIRARMFDMLVGDWDRHNDQWRWAEYKDQNGKDIFVPIPRDRDQVFTNFDGAILDIARTLFGMARQFQVYDENLDDMKWFNNAGIKLDRALAQRSGRAVWHKEAQFIKDHVTDEVIEEAFRDLPPEVRSGESIDEIKKNLKGRRDNLVAIAESFYDYLVELQMVVGTDKDDYFEITRADDATRVQVWRIKKGEKADLMHDRTYASNETKQLWIYGLDDDDVFEVNGAGRNPIFLRIIGGQNNDVYRINNGRKIKVYDHESLPNTIEARGGANFRLTDVYDYNTYDYQKQILRTNGLTPAFGYNPDNGVSLGLTDVYTVQGFRQNPFSQQHRFKMLYFFATSGLDFTYNGEFAGIMNDWNLTLGARYTTPNYARNFFGYGNESVNNDDALGMNFNRVRLSRMEASVGLLRNSDYGSTFSIQALFEGIRVADNALRYIDFVDIIEQEERKYFGTVDATYEYHSADNALAPTRGMDFILNGGFTNSLSDSGNRFAYLNPSMGFYNAISANRKLVLKTLARGQFRFGDDTEFYQAATLGQSSGLRGYRFDRFTGNSAFSATGDVRYAFDTFKTGFLPLQIGVFGGYDIGRVWSDVDQDSEKWHDSYGIGFWVNSADALSGTFNLFKSSEGYRVSFGFGFNF</sequence>
<dbReference type="SUPFAM" id="SSF56300">
    <property type="entry name" value="Metallo-dependent phosphatases"/>
    <property type="match status" value="1"/>
</dbReference>
<feature type="domain" description="Calcineurin-like phosphoesterase" evidence="3">
    <location>
        <begin position="62"/>
        <end position="245"/>
    </location>
</feature>
<dbReference type="Pfam" id="PF00149">
    <property type="entry name" value="Metallophos"/>
    <property type="match status" value="1"/>
</dbReference>
<dbReference type="EMBL" id="FQXT01000001">
    <property type="protein sequence ID" value="SHH49471.1"/>
    <property type="molecule type" value="Genomic_DNA"/>
</dbReference>
<dbReference type="Proteomes" id="UP000184240">
    <property type="component" value="Unassembled WGS sequence"/>
</dbReference>
<proteinExistence type="predicted"/>
<accession>A0A1M5TFN4</accession>
<reference evidence="6" key="1">
    <citation type="submission" date="2016-11" db="EMBL/GenBank/DDBJ databases">
        <authorList>
            <person name="Varghese N."/>
            <person name="Submissions S."/>
        </authorList>
    </citation>
    <scope>NUCLEOTIDE SEQUENCE [LARGE SCALE GENOMIC DNA]</scope>
    <source>
        <strain evidence="6">DSM 19859</strain>
    </source>
</reference>
<dbReference type="InterPro" id="IPR029052">
    <property type="entry name" value="Metallo-depent_PP-like"/>
</dbReference>
<evidence type="ECO:0000256" key="1">
    <source>
        <dbReference type="ARBA" id="ARBA00022729"/>
    </source>
</evidence>
<gene>
    <name evidence="4" type="ORF">DSM01_2135</name>
    <name evidence="5" type="ORF">SAMN04487999_0339</name>
</gene>
<dbReference type="RefSeq" id="WP_072979680.1">
    <property type="nucleotide sequence ID" value="NZ_FQXT01000001.1"/>
</dbReference>
<reference evidence="4 7" key="3">
    <citation type="submission" date="2018-07" db="EMBL/GenBank/DDBJ databases">
        <title>Leeuwenhoekiella genomics.</title>
        <authorList>
            <person name="Tahon G."/>
            <person name="Willems A."/>
        </authorList>
    </citation>
    <scope>NUCLEOTIDE SEQUENCE [LARGE SCALE GENOMIC DNA]</scope>
    <source>
        <strain evidence="4 7">LMG 24856</strain>
    </source>
</reference>
<keyword evidence="7" id="KW-1185">Reference proteome</keyword>
<dbReference type="PANTHER" id="PTHR10161:SF14">
    <property type="entry name" value="TARTRATE-RESISTANT ACID PHOSPHATASE TYPE 5"/>
    <property type="match status" value="1"/>
</dbReference>
<protein>
    <submittedName>
        <fullName evidence="4 5">Calcineurin-like phosphoesterase</fullName>
    </submittedName>
</protein>